<dbReference type="RefSeq" id="WP_077547672.1">
    <property type="nucleotide sequence ID" value="NZ_JACHEJ010000007.1"/>
</dbReference>
<comment type="caution">
    <text evidence="2">The sequence shown here is derived from an EMBL/GenBank/DDBJ whole genome shotgun (WGS) entry which is preliminary data.</text>
</comment>
<organism evidence="2 3">
    <name type="scientific">Pseudorhizobium flavum</name>
    <dbReference type="NCBI Taxonomy" id="1335061"/>
    <lineage>
        <taxon>Bacteria</taxon>
        <taxon>Pseudomonadati</taxon>
        <taxon>Pseudomonadota</taxon>
        <taxon>Alphaproteobacteria</taxon>
        <taxon>Hyphomicrobiales</taxon>
        <taxon>Rhizobiaceae</taxon>
        <taxon>Rhizobium/Agrobacterium group</taxon>
        <taxon>Pseudorhizobium</taxon>
    </lineage>
</organism>
<feature type="coiled-coil region" evidence="1">
    <location>
        <begin position="24"/>
        <end position="58"/>
    </location>
</feature>
<dbReference type="Proteomes" id="UP000535501">
    <property type="component" value="Unassembled WGS sequence"/>
</dbReference>
<gene>
    <name evidence="2" type="ORF">HNQ75_002952</name>
</gene>
<dbReference type="AlphaFoldDB" id="A0A7W9YYX0"/>
<accession>A0A7W9YYX0</accession>
<evidence type="ECO:0000313" key="3">
    <source>
        <dbReference type="Proteomes" id="UP000535501"/>
    </source>
</evidence>
<proteinExistence type="predicted"/>
<evidence type="ECO:0000256" key="1">
    <source>
        <dbReference type="SAM" id="Coils"/>
    </source>
</evidence>
<evidence type="ECO:0000313" key="2">
    <source>
        <dbReference type="EMBL" id="MBB6180969.1"/>
    </source>
</evidence>
<keyword evidence="1" id="KW-0175">Coiled coil</keyword>
<dbReference type="EMBL" id="JACHEJ010000007">
    <property type="protein sequence ID" value="MBB6180969.1"/>
    <property type="molecule type" value="Genomic_DNA"/>
</dbReference>
<name>A0A7W9YYX0_9HYPH</name>
<reference evidence="2 3" key="1">
    <citation type="submission" date="2020-08" db="EMBL/GenBank/DDBJ databases">
        <title>Genomic Encyclopedia of Type Strains, Phase IV (KMG-IV): sequencing the most valuable type-strain genomes for metagenomic binning, comparative biology and taxonomic classification.</title>
        <authorList>
            <person name="Goeker M."/>
        </authorList>
    </citation>
    <scope>NUCLEOTIDE SEQUENCE [LARGE SCALE GENOMIC DNA]</scope>
    <source>
        <strain evidence="2 3">DSM 102134</strain>
    </source>
</reference>
<keyword evidence="3" id="KW-1185">Reference proteome</keyword>
<sequence>MTETPFQLVASLRAQAHSANAPPAADATAEIDALRERCEALERQNAELRRQAARGEAMLQAASSFLEAYGRKYKNLAGGGIRPTAILLNEVKVMWAVHNDFRTLTESEF</sequence>
<protein>
    <submittedName>
        <fullName evidence="2">Uncharacterized protein</fullName>
    </submittedName>
</protein>